<gene>
    <name evidence="3" type="ORF">LMH87_006155</name>
</gene>
<sequence>MPIHTRTSSGKVEAERQISTVLESFNTDLRSIKSTTAQVQEELQSLHEMVHNAQQMAVLERLDIAKGASFDSNSDEHEPTCLANTRVELLEEIQNWAADSSAEPIFWLNGMAGTGKSTISRTIAESFAAQGRLGASFFFKRGETDRGTIAKFFPTLAADLHKEYTRAI</sequence>
<dbReference type="Pfam" id="PF24883">
    <property type="entry name" value="NPHP3_N"/>
    <property type="match status" value="1"/>
</dbReference>
<comment type="caution">
    <text evidence="3">The sequence shown here is derived from an EMBL/GenBank/DDBJ whole genome shotgun (WGS) entry which is preliminary data.</text>
</comment>
<keyword evidence="4" id="KW-1185">Reference proteome</keyword>
<dbReference type="GeneID" id="80893314"/>
<dbReference type="AlphaFoldDB" id="A0A9W8UQ07"/>
<proteinExistence type="predicted"/>
<dbReference type="SUPFAM" id="SSF52540">
    <property type="entry name" value="P-loop containing nucleoside triphosphate hydrolases"/>
    <property type="match status" value="1"/>
</dbReference>
<evidence type="ECO:0000313" key="4">
    <source>
        <dbReference type="Proteomes" id="UP001144673"/>
    </source>
</evidence>
<name>A0A9W8UQ07_AKAMU</name>
<keyword evidence="1" id="KW-0677">Repeat</keyword>
<evidence type="ECO:0000313" key="3">
    <source>
        <dbReference type="EMBL" id="KAJ4164482.1"/>
    </source>
</evidence>
<reference evidence="3" key="1">
    <citation type="journal article" date="2023" name="Access Microbiol">
        <title>De-novo genome assembly for Akanthomyces muscarius, a biocontrol agent of insect agricultural pests.</title>
        <authorList>
            <person name="Erdos Z."/>
            <person name="Studholme D.J."/>
            <person name="Raymond B."/>
            <person name="Sharma M."/>
        </authorList>
    </citation>
    <scope>NUCLEOTIDE SEQUENCE</scope>
    <source>
        <strain evidence="3">Ve6</strain>
    </source>
</reference>
<dbReference type="Proteomes" id="UP001144673">
    <property type="component" value="Chromosome 1"/>
</dbReference>
<dbReference type="RefSeq" id="XP_056059397.1">
    <property type="nucleotide sequence ID" value="XM_056203997.1"/>
</dbReference>
<dbReference type="Gene3D" id="3.40.50.300">
    <property type="entry name" value="P-loop containing nucleotide triphosphate hydrolases"/>
    <property type="match status" value="1"/>
</dbReference>
<accession>A0A9W8UQ07</accession>
<organism evidence="3 4">
    <name type="scientific">Akanthomyces muscarius</name>
    <name type="common">Entomopathogenic fungus</name>
    <name type="synonym">Lecanicillium muscarium</name>
    <dbReference type="NCBI Taxonomy" id="2231603"/>
    <lineage>
        <taxon>Eukaryota</taxon>
        <taxon>Fungi</taxon>
        <taxon>Dikarya</taxon>
        <taxon>Ascomycota</taxon>
        <taxon>Pezizomycotina</taxon>
        <taxon>Sordariomycetes</taxon>
        <taxon>Hypocreomycetidae</taxon>
        <taxon>Hypocreales</taxon>
        <taxon>Cordycipitaceae</taxon>
        <taxon>Akanthomyces</taxon>
    </lineage>
</organism>
<dbReference type="InterPro" id="IPR056884">
    <property type="entry name" value="NPHP3-like_N"/>
</dbReference>
<dbReference type="EMBL" id="JAJHUN010000001">
    <property type="protein sequence ID" value="KAJ4164482.1"/>
    <property type="molecule type" value="Genomic_DNA"/>
</dbReference>
<feature type="domain" description="Nephrocystin 3-like N-terminal" evidence="2">
    <location>
        <begin position="91"/>
        <end position="162"/>
    </location>
</feature>
<dbReference type="InterPro" id="IPR027417">
    <property type="entry name" value="P-loop_NTPase"/>
</dbReference>
<evidence type="ECO:0000259" key="2">
    <source>
        <dbReference type="Pfam" id="PF24883"/>
    </source>
</evidence>
<protein>
    <recommendedName>
        <fullName evidence="2">Nephrocystin 3-like N-terminal domain-containing protein</fullName>
    </recommendedName>
</protein>
<dbReference type="KEGG" id="amus:LMH87_006155"/>
<evidence type="ECO:0000256" key="1">
    <source>
        <dbReference type="ARBA" id="ARBA00022737"/>
    </source>
</evidence>